<comment type="similarity">
    <text evidence="4">Belongs to the snurportin family.</text>
</comment>
<evidence type="ECO:0000256" key="1">
    <source>
        <dbReference type="ARBA" id="ARBA00003975"/>
    </source>
</evidence>
<feature type="domain" description="Snurportin-1 m3G cap-binding" evidence="12">
    <location>
        <begin position="98"/>
        <end position="281"/>
    </location>
</feature>
<keyword evidence="9" id="KW-0539">Nucleus</keyword>
<feature type="region of interest" description="Disordered" evidence="10">
    <location>
        <begin position="331"/>
        <end position="353"/>
    </location>
</feature>
<dbReference type="InterPro" id="IPR047857">
    <property type="entry name" value="Snurportin1_C"/>
</dbReference>
<gene>
    <name evidence="13" type="ORF">CTOB1V02_LOCUS1812</name>
</gene>
<evidence type="ECO:0000256" key="2">
    <source>
        <dbReference type="ARBA" id="ARBA00004123"/>
    </source>
</evidence>
<dbReference type="InterPro" id="IPR024721">
    <property type="entry name" value="Snurportin-1_N"/>
</dbReference>
<organism evidence="13">
    <name type="scientific">Cyprideis torosa</name>
    <dbReference type="NCBI Taxonomy" id="163714"/>
    <lineage>
        <taxon>Eukaryota</taxon>
        <taxon>Metazoa</taxon>
        <taxon>Ecdysozoa</taxon>
        <taxon>Arthropoda</taxon>
        <taxon>Crustacea</taxon>
        <taxon>Oligostraca</taxon>
        <taxon>Ostracoda</taxon>
        <taxon>Podocopa</taxon>
        <taxon>Podocopida</taxon>
        <taxon>Cytherocopina</taxon>
        <taxon>Cytheroidea</taxon>
        <taxon>Cytherideidae</taxon>
        <taxon>Cyprideis</taxon>
    </lineage>
</organism>
<dbReference type="AlphaFoldDB" id="A0A7R8ZKW5"/>
<dbReference type="GO" id="GO:0003723">
    <property type="term" value="F:RNA binding"/>
    <property type="evidence" value="ECO:0007669"/>
    <property type="project" value="UniProtKB-KW"/>
</dbReference>
<dbReference type="OrthoDB" id="10003593at2759"/>
<keyword evidence="7" id="KW-0963">Cytoplasm</keyword>
<dbReference type="InterPro" id="IPR017336">
    <property type="entry name" value="Snurportin-1"/>
</dbReference>
<name>A0A7R8ZKW5_9CRUS</name>
<dbReference type="EMBL" id="OB660263">
    <property type="protein sequence ID" value="CAD7223835.1"/>
    <property type="molecule type" value="Genomic_DNA"/>
</dbReference>
<accession>A0A7R8ZKW5</accession>
<dbReference type="PANTHER" id="PTHR13403">
    <property type="entry name" value="SNURPORTIN1 RNUT1 PROTEIN RNA, U TRANSPORTER 1"/>
    <property type="match status" value="1"/>
</dbReference>
<evidence type="ECO:0000256" key="10">
    <source>
        <dbReference type="SAM" id="MobiDB-lite"/>
    </source>
</evidence>
<feature type="compositionally biased region" description="Basic and acidic residues" evidence="10">
    <location>
        <begin position="388"/>
        <end position="403"/>
    </location>
</feature>
<feature type="compositionally biased region" description="Low complexity" evidence="10">
    <location>
        <begin position="332"/>
        <end position="341"/>
    </location>
</feature>
<comment type="subcellular location">
    <subcellularLocation>
        <location evidence="3">Cytoplasm</location>
    </subcellularLocation>
    <subcellularLocation>
        <location evidence="2">Nucleus</location>
    </subcellularLocation>
</comment>
<evidence type="ECO:0000256" key="4">
    <source>
        <dbReference type="ARBA" id="ARBA00007540"/>
    </source>
</evidence>
<feature type="domain" description="Snurportin-1 N-terminal" evidence="11">
    <location>
        <begin position="30"/>
        <end position="64"/>
    </location>
</feature>
<dbReference type="SUPFAM" id="SSF56091">
    <property type="entry name" value="DNA ligase/mRNA capping enzyme, catalytic domain"/>
    <property type="match status" value="1"/>
</dbReference>
<evidence type="ECO:0000256" key="5">
    <source>
        <dbReference type="ARBA" id="ARBA00016034"/>
    </source>
</evidence>
<dbReference type="GO" id="GO:0005634">
    <property type="term" value="C:nucleus"/>
    <property type="evidence" value="ECO:0007669"/>
    <property type="project" value="UniProtKB-SubCell"/>
</dbReference>
<dbReference type="Pfam" id="PF11538">
    <property type="entry name" value="Snurportin1"/>
    <property type="match status" value="1"/>
</dbReference>
<feature type="region of interest" description="Disordered" evidence="10">
    <location>
        <begin position="366"/>
        <end position="413"/>
    </location>
</feature>
<evidence type="ECO:0000259" key="12">
    <source>
        <dbReference type="Pfam" id="PF21974"/>
    </source>
</evidence>
<evidence type="ECO:0000259" key="11">
    <source>
        <dbReference type="Pfam" id="PF11538"/>
    </source>
</evidence>
<evidence type="ECO:0000256" key="3">
    <source>
        <dbReference type="ARBA" id="ARBA00004496"/>
    </source>
</evidence>
<evidence type="ECO:0000256" key="9">
    <source>
        <dbReference type="ARBA" id="ARBA00023242"/>
    </source>
</evidence>
<evidence type="ECO:0000256" key="8">
    <source>
        <dbReference type="ARBA" id="ARBA00022884"/>
    </source>
</evidence>
<evidence type="ECO:0000256" key="7">
    <source>
        <dbReference type="ARBA" id="ARBA00022490"/>
    </source>
</evidence>
<keyword evidence="6" id="KW-0813">Transport</keyword>
<dbReference type="CDD" id="cd09232">
    <property type="entry name" value="Snurportin-1_C"/>
    <property type="match status" value="1"/>
</dbReference>
<reference evidence="13" key="1">
    <citation type="submission" date="2020-11" db="EMBL/GenBank/DDBJ databases">
        <authorList>
            <person name="Tran Van P."/>
        </authorList>
    </citation>
    <scope>NUCLEOTIDE SEQUENCE</scope>
</reference>
<keyword evidence="8" id="KW-0694">RNA-binding</keyword>
<evidence type="ECO:0000313" key="13">
    <source>
        <dbReference type="EMBL" id="CAD7223835.1"/>
    </source>
</evidence>
<dbReference type="GO" id="GO:0061015">
    <property type="term" value="P:snRNA import into nucleus"/>
    <property type="evidence" value="ECO:0007669"/>
    <property type="project" value="InterPro"/>
</dbReference>
<evidence type="ECO:0000256" key="6">
    <source>
        <dbReference type="ARBA" id="ARBA00022448"/>
    </source>
</evidence>
<proteinExistence type="inferred from homology"/>
<feature type="compositionally biased region" description="Low complexity" evidence="10">
    <location>
        <begin position="371"/>
        <end position="387"/>
    </location>
</feature>
<dbReference type="GO" id="GO:0005737">
    <property type="term" value="C:cytoplasm"/>
    <property type="evidence" value="ECO:0007669"/>
    <property type="project" value="UniProtKB-SubCell"/>
</dbReference>
<dbReference type="PANTHER" id="PTHR13403:SF6">
    <property type="entry name" value="SNURPORTIN-1"/>
    <property type="match status" value="1"/>
</dbReference>
<feature type="compositionally biased region" description="Basic and acidic residues" evidence="10">
    <location>
        <begin position="342"/>
        <end position="353"/>
    </location>
</feature>
<protein>
    <recommendedName>
        <fullName evidence="5">Snurportin-1</fullName>
    </recommendedName>
</protein>
<comment type="function">
    <text evidence="1">Functions as an U snRNP-specific nuclear import adapter. Involved in the trimethylguanosine (m3G)-cap-dependent nuclear import of U snRNPs. Binds specifically to the terminal m3G-cap U snRNAs.</text>
</comment>
<dbReference type="Gene3D" id="3.30.470.30">
    <property type="entry name" value="DNA ligase/mRNA capping enzyme"/>
    <property type="match status" value="1"/>
</dbReference>
<sequence length="413" mass="46484">MEEAFDQSLSEVLAASLSVGHEQNSTSGEHPRFSSLYKANAFTDKAVSQKKRREDVLKRQKRSRESRLDGLRSAISKLNSDDHEKGNWRENITYKDALMLSEWLLDIPDDLSSDWLMVPCPEGKRTLVVAEGGRTKSFAKSGHLLSTFVSYLPGGGKGCSGFTLLDCIHSFKDHTYFVIDVMAWRKSVYTDSDTECRFFMKKSLFEDLEQPKERSHRYGEGQKRVELFEPLPAFACTEQEIWTALWGDSLPFHAPLDGLLFYHKSLVYVSGVTPAVGWLKPYMVSLVLGIAVPEAILLRMPQSLLQEHYPHLLPLVLSHEASQWGSDLYQQAHNSHASSKKSNSETKKARAKKMIEEEKQVFQEFIEQKTSKSPKAASSSASSSSAGDAKDHSKQQRDRRAEALESMTNALKG</sequence>
<dbReference type="Pfam" id="PF21974">
    <property type="entry name" value="SPN1_m3Gcap_bd"/>
    <property type="match status" value="1"/>
</dbReference>